<evidence type="ECO:0000313" key="2">
    <source>
        <dbReference type="EMBL" id="KAG8471251.1"/>
    </source>
</evidence>
<comment type="caution">
    <text evidence="2">The sequence shown here is derived from an EMBL/GenBank/DDBJ whole genome shotgun (WGS) entry which is preliminary data.</text>
</comment>
<accession>A0A8J5XKX9</accession>
<feature type="region of interest" description="Disordered" evidence="1">
    <location>
        <begin position="258"/>
        <end position="277"/>
    </location>
</feature>
<evidence type="ECO:0000313" key="3">
    <source>
        <dbReference type="Proteomes" id="UP000751190"/>
    </source>
</evidence>
<sequence>MRTIRSTPDGRPAPPTTLKPDGSARTRVRAAHPIDAALGIDALPKLSAPSTAEIMWRELAPRTPRERAFSVASPRPPACTTAARAIRPDIARRMLVGLRLGRVALAVPPEPLRGLRAAIISPRAVAGAGDMPAALPPLPPARASPRALSTQPHALTALPAAGAALALTGHGVSGARTPRANAAGPPPPALSIATRAPIARGAGNGELDASDGDGALLPPEGAVRTPPAAADKLCWRPVSTNVRRPLAFSAATSTSAAAAAARAARAPPHHAQHEPRR</sequence>
<dbReference type="AlphaFoldDB" id="A0A8J5XKX9"/>
<keyword evidence="3" id="KW-1185">Reference proteome</keyword>
<name>A0A8J5XKX9_DIALT</name>
<organism evidence="2 3">
    <name type="scientific">Diacronema lutheri</name>
    <name type="common">Unicellular marine alga</name>
    <name type="synonym">Monochrysis lutheri</name>
    <dbReference type="NCBI Taxonomy" id="2081491"/>
    <lineage>
        <taxon>Eukaryota</taxon>
        <taxon>Haptista</taxon>
        <taxon>Haptophyta</taxon>
        <taxon>Pavlovophyceae</taxon>
        <taxon>Pavlovales</taxon>
        <taxon>Pavlovaceae</taxon>
        <taxon>Diacronema</taxon>
    </lineage>
</organism>
<gene>
    <name evidence="2" type="ORF">KFE25_009672</name>
</gene>
<proteinExistence type="predicted"/>
<dbReference type="Proteomes" id="UP000751190">
    <property type="component" value="Unassembled WGS sequence"/>
</dbReference>
<feature type="region of interest" description="Disordered" evidence="1">
    <location>
        <begin position="1"/>
        <end position="26"/>
    </location>
</feature>
<protein>
    <submittedName>
        <fullName evidence="2">Uncharacterized protein</fullName>
    </submittedName>
</protein>
<reference evidence="2" key="1">
    <citation type="submission" date="2021-05" db="EMBL/GenBank/DDBJ databases">
        <title>The genome of the haptophyte Pavlova lutheri (Diacronema luteri, Pavlovales) - a model for lipid biosynthesis in eukaryotic algae.</title>
        <authorList>
            <person name="Hulatt C.J."/>
            <person name="Posewitz M.C."/>
        </authorList>
    </citation>
    <scope>NUCLEOTIDE SEQUENCE</scope>
    <source>
        <strain evidence="2">NIVA-4/92</strain>
    </source>
</reference>
<evidence type="ECO:0000256" key="1">
    <source>
        <dbReference type="SAM" id="MobiDB-lite"/>
    </source>
</evidence>
<dbReference type="EMBL" id="JAGTXO010000001">
    <property type="protein sequence ID" value="KAG8471251.1"/>
    <property type="molecule type" value="Genomic_DNA"/>
</dbReference>